<comment type="caution">
    <text evidence="9">Lacks conserved residue(s) required for the propagation of feature annotation.</text>
</comment>
<dbReference type="PANTHER" id="PTHR35011">
    <property type="entry name" value="2,3-DIKETO-L-GULONATE TRAP TRANSPORTER SMALL PERMEASE PROTEIN YIAM"/>
    <property type="match status" value="1"/>
</dbReference>
<keyword evidence="12" id="KW-1185">Reference proteome</keyword>
<dbReference type="RefSeq" id="WP_133609459.1">
    <property type="nucleotide sequence ID" value="NZ_SNXW01000006.1"/>
</dbReference>
<protein>
    <recommendedName>
        <fullName evidence="9">TRAP transporter small permease protein</fullName>
    </recommendedName>
</protein>
<evidence type="ECO:0000256" key="1">
    <source>
        <dbReference type="ARBA" id="ARBA00004429"/>
    </source>
</evidence>
<dbReference type="Proteomes" id="UP000294593">
    <property type="component" value="Unassembled WGS sequence"/>
</dbReference>
<organism evidence="11 12">
    <name type="scientific">Aquabacterium commune</name>
    <dbReference type="NCBI Taxonomy" id="70586"/>
    <lineage>
        <taxon>Bacteria</taxon>
        <taxon>Pseudomonadati</taxon>
        <taxon>Pseudomonadota</taxon>
        <taxon>Betaproteobacteria</taxon>
        <taxon>Burkholderiales</taxon>
        <taxon>Aquabacterium</taxon>
    </lineage>
</organism>
<keyword evidence="7 9" id="KW-0472">Membrane</keyword>
<accession>A0A4R6R886</accession>
<evidence type="ECO:0000256" key="7">
    <source>
        <dbReference type="ARBA" id="ARBA00023136"/>
    </source>
</evidence>
<evidence type="ECO:0000256" key="2">
    <source>
        <dbReference type="ARBA" id="ARBA00022448"/>
    </source>
</evidence>
<keyword evidence="6 9" id="KW-1133">Transmembrane helix</keyword>
<proteinExistence type="inferred from homology"/>
<comment type="subunit">
    <text evidence="9">The complex comprises the extracytoplasmic solute receptor protein and the two transmembrane proteins.</text>
</comment>
<dbReference type="GO" id="GO:0005886">
    <property type="term" value="C:plasma membrane"/>
    <property type="evidence" value="ECO:0007669"/>
    <property type="project" value="UniProtKB-SubCell"/>
</dbReference>
<dbReference type="Pfam" id="PF04290">
    <property type="entry name" value="DctQ"/>
    <property type="match status" value="1"/>
</dbReference>
<comment type="caution">
    <text evidence="11">The sequence shown here is derived from an EMBL/GenBank/DDBJ whole genome shotgun (WGS) entry which is preliminary data.</text>
</comment>
<comment type="function">
    <text evidence="9">Part of the tripartite ATP-independent periplasmic (TRAP) transport system.</text>
</comment>
<dbReference type="GO" id="GO:0022857">
    <property type="term" value="F:transmembrane transporter activity"/>
    <property type="evidence" value="ECO:0007669"/>
    <property type="project" value="UniProtKB-UniRule"/>
</dbReference>
<evidence type="ECO:0000256" key="3">
    <source>
        <dbReference type="ARBA" id="ARBA00022475"/>
    </source>
</evidence>
<name>A0A4R6R886_9BURK</name>
<dbReference type="AlphaFoldDB" id="A0A4R6R886"/>
<comment type="subcellular location">
    <subcellularLocation>
        <location evidence="1 9">Cell inner membrane</location>
        <topology evidence="1 9">Multi-pass membrane protein</topology>
    </subcellularLocation>
</comment>
<keyword evidence="3" id="KW-1003">Cell membrane</keyword>
<evidence type="ECO:0000256" key="6">
    <source>
        <dbReference type="ARBA" id="ARBA00022989"/>
    </source>
</evidence>
<feature type="transmembrane region" description="Helical" evidence="9">
    <location>
        <begin position="88"/>
        <end position="111"/>
    </location>
</feature>
<evidence type="ECO:0000256" key="5">
    <source>
        <dbReference type="ARBA" id="ARBA00022692"/>
    </source>
</evidence>
<evidence type="ECO:0000256" key="8">
    <source>
        <dbReference type="ARBA" id="ARBA00038436"/>
    </source>
</evidence>
<feature type="domain" description="Tripartite ATP-independent periplasmic transporters DctQ component" evidence="10">
    <location>
        <begin position="28"/>
        <end position="158"/>
    </location>
</feature>
<comment type="similarity">
    <text evidence="8 9">Belongs to the TRAP transporter small permease family.</text>
</comment>
<dbReference type="PROSITE" id="PS51257">
    <property type="entry name" value="PROKAR_LIPOPROTEIN"/>
    <property type="match status" value="1"/>
</dbReference>
<keyword evidence="2 9" id="KW-0813">Transport</keyword>
<dbReference type="PANTHER" id="PTHR35011:SF4">
    <property type="entry name" value="SLL1102 PROTEIN"/>
    <property type="match status" value="1"/>
</dbReference>
<dbReference type="InterPro" id="IPR007387">
    <property type="entry name" value="TRAP_DctQ"/>
</dbReference>
<evidence type="ECO:0000259" key="10">
    <source>
        <dbReference type="Pfam" id="PF04290"/>
    </source>
</evidence>
<reference evidence="11 12" key="1">
    <citation type="submission" date="2019-03" db="EMBL/GenBank/DDBJ databases">
        <title>Genomic Encyclopedia of Type Strains, Phase IV (KMG-IV): sequencing the most valuable type-strain genomes for metagenomic binning, comparative biology and taxonomic classification.</title>
        <authorList>
            <person name="Goeker M."/>
        </authorList>
    </citation>
    <scope>NUCLEOTIDE SEQUENCE [LARGE SCALE GENOMIC DNA]</scope>
    <source>
        <strain evidence="11 12">DSM 11901</strain>
    </source>
</reference>
<feature type="transmembrane region" description="Helical" evidence="9">
    <location>
        <begin position="50"/>
        <end position="67"/>
    </location>
</feature>
<evidence type="ECO:0000256" key="4">
    <source>
        <dbReference type="ARBA" id="ARBA00022519"/>
    </source>
</evidence>
<keyword evidence="4 9" id="KW-0997">Cell inner membrane</keyword>
<keyword evidence="5 9" id="KW-0812">Transmembrane</keyword>
<gene>
    <name evidence="11" type="ORF">EV672_106193</name>
</gene>
<sequence>MQTFIRWVDTLSRWFGVLAACALFAACMISAGNALLRYTLGIGSNAWLEVQWYLFGIAVFAGAPMLLKLNEHVRVDVIYGGRSPRTKAWIDVIGLLVVLLPLCGIVAWLSWPFVVESFLQQEHSPSAGGLIRWPIKAAMPIGFALLGLQGLAELLRRIDFLRGRTELDIHYERPLQ</sequence>
<evidence type="ECO:0000313" key="11">
    <source>
        <dbReference type="EMBL" id="TDP82230.1"/>
    </source>
</evidence>
<dbReference type="InterPro" id="IPR055348">
    <property type="entry name" value="DctQ"/>
</dbReference>
<dbReference type="OrthoDB" id="9795655at2"/>
<dbReference type="EMBL" id="SNXW01000006">
    <property type="protein sequence ID" value="TDP82230.1"/>
    <property type="molecule type" value="Genomic_DNA"/>
</dbReference>
<evidence type="ECO:0000256" key="9">
    <source>
        <dbReference type="RuleBase" id="RU369079"/>
    </source>
</evidence>
<evidence type="ECO:0000313" key="12">
    <source>
        <dbReference type="Proteomes" id="UP000294593"/>
    </source>
</evidence>
<feature type="transmembrane region" description="Helical" evidence="9">
    <location>
        <begin position="131"/>
        <end position="155"/>
    </location>
</feature>